<dbReference type="SUPFAM" id="SSF52047">
    <property type="entry name" value="RNI-like"/>
    <property type="match status" value="1"/>
</dbReference>
<dbReference type="EMBL" id="LSYV01000036">
    <property type="protein sequence ID" value="KXZ47462.1"/>
    <property type="molecule type" value="Genomic_DNA"/>
</dbReference>
<dbReference type="Gene3D" id="3.80.10.10">
    <property type="entry name" value="Ribonuclease Inhibitor"/>
    <property type="match status" value="1"/>
</dbReference>
<dbReference type="InterPro" id="IPR032675">
    <property type="entry name" value="LRR_dom_sf"/>
</dbReference>
<comment type="caution">
    <text evidence="3">The sequence shown here is derived from an EMBL/GenBank/DDBJ whole genome shotgun (WGS) entry which is preliminary data.</text>
</comment>
<dbReference type="OrthoDB" id="550575at2759"/>
<evidence type="ECO:0000256" key="2">
    <source>
        <dbReference type="SAM" id="MobiDB-lite"/>
    </source>
</evidence>
<dbReference type="STRING" id="33097.A0A150GC94"/>
<dbReference type="AlphaFoldDB" id="A0A150GC94"/>
<feature type="region of interest" description="Disordered" evidence="2">
    <location>
        <begin position="1"/>
        <end position="28"/>
    </location>
</feature>
<feature type="compositionally biased region" description="Basic residues" evidence="2">
    <location>
        <begin position="1"/>
        <end position="13"/>
    </location>
</feature>
<feature type="compositionally biased region" description="Basic and acidic residues" evidence="2">
    <location>
        <begin position="14"/>
        <end position="28"/>
    </location>
</feature>
<organism evidence="3 4">
    <name type="scientific">Gonium pectorale</name>
    <name type="common">Green alga</name>
    <dbReference type="NCBI Taxonomy" id="33097"/>
    <lineage>
        <taxon>Eukaryota</taxon>
        <taxon>Viridiplantae</taxon>
        <taxon>Chlorophyta</taxon>
        <taxon>core chlorophytes</taxon>
        <taxon>Chlorophyceae</taxon>
        <taxon>CS clade</taxon>
        <taxon>Chlamydomonadales</taxon>
        <taxon>Volvocaceae</taxon>
        <taxon>Gonium</taxon>
    </lineage>
</organism>
<dbReference type="FunFam" id="3.80.10.10:FF:001424">
    <property type="entry name" value="Dynein regulatory complex subunit 6"/>
    <property type="match status" value="1"/>
</dbReference>
<evidence type="ECO:0000313" key="3">
    <source>
        <dbReference type="EMBL" id="KXZ47462.1"/>
    </source>
</evidence>
<reference evidence="4" key="1">
    <citation type="journal article" date="2016" name="Nat. Commun.">
        <title>The Gonium pectorale genome demonstrates co-option of cell cycle regulation during the evolution of multicellularity.</title>
        <authorList>
            <person name="Hanschen E.R."/>
            <person name="Marriage T.N."/>
            <person name="Ferris P.J."/>
            <person name="Hamaji T."/>
            <person name="Toyoda A."/>
            <person name="Fujiyama A."/>
            <person name="Neme R."/>
            <person name="Noguchi H."/>
            <person name="Minakuchi Y."/>
            <person name="Suzuki M."/>
            <person name="Kawai-Toyooka H."/>
            <person name="Smith D.R."/>
            <person name="Sparks H."/>
            <person name="Anderson J."/>
            <person name="Bakaric R."/>
            <person name="Luria V."/>
            <person name="Karger A."/>
            <person name="Kirschner M.W."/>
            <person name="Durand P.M."/>
            <person name="Michod R.E."/>
            <person name="Nozaki H."/>
            <person name="Olson B.J."/>
        </authorList>
    </citation>
    <scope>NUCLEOTIDE SEQUENCE [LARGE SCALE GENOMIC DNA]</scope>
    <source>
        <strain evidence="4">NIES-2863</strain>
    </source>
</reference>
<name>A0A150GC94_GONPE</name>
<keyword evidence="4" id="KW-1185">Reference proteome</keyword>
<protein>
    <submittedName>
        <fullName evidence="3">Uncharacterized protein</fullName>
    </submittedName>
</protein>
<proteinExistence type="predicted"/>
<comment type="subcellular location">
    <subcellularLocation>
        <location evidence="1">Cytoplasm</location>
        <location evidence="1">Cytoskeleton</location>
        <location evidence="1">Cilium axoneme</location>
    </subcellularLocation>
</comment>
<gene>
    <name evidence="3" type="ORF">GPECTOR_35g900</name>
</gene>
<evidence type="ECO:0000256" key="1">
    <source>
        <dbReference type="ARBA" id="ARBA00004430"/>
    </source>
</evidence>
<dbReference type="Proteomes" id="UP000075714">
    <property type="component" value="Unassembled WGS sequence"/>
</dbReference>
<evidence type="ECO:0000313" key="4">
    <source>
        <dbReference type="Proteomes" id="UP000075714"/>
    </source>
</evidence>
<sequence length="260" mass="28763">MAPKKKVGTKKKKKDDGAEPPHDASWERAVESGLWEKPVTDLPDANTWPTWGALRERVLTACREIKINNTASLRDAFANELVKLSPPELTLVDLRGSSNLHNFTLSPMTTCPKLSDLDLSECANLDYVLLQSQTLRSVNLRKCGALTKALIHCPRLNKLSITDCGQLESVMLWTDELTELDLTGCNNLSVVKLQCPNLLDSKIPPLKVAPAHVKPSHPPISSLLKENLTQAAHKAANEKEQLNVVKDNSDSIIPHVFRPF</sequence>
<dbReference type="GO" id="GO:0005930">
    <property type="term" value="C:axoneme"/>
    <property type="evidence" value="ECO:0007669"/>
    <property type="project" value="UniProtKB-SubCell"/>
</dbReference>
<accession>A0A150GC94</accession>